<evidence type="ECO:0000313" key="2">
    <source>
        <dbReference type="EMBL" id="SIT37802.1"/>
    </source>
</evidence>
<name>A0A1N7RSZ8_9BURK</name>
<dbReference type="PANTHER" id="PTHR43162:SF1">
    <property type="entry name" value="PRESTALK A DIFFERENTIATION PROTEIN A"/>
    <property type="match status" value="1"/>
</dbReference>
<comment type="caution">
    <text evidence="2">The sequence shown here is derived from an EMBL/GenBank/DDBJ whole genome shotgun (WGS) entry which is preliminary data.</text>
</comment>
<dbReference type="OrthoDB" id="9780595at2"/>
<dbReference type="InterPro" id="IPR051604">
    <property type="entry name" value="Ergot_Alk_Oxidoreductase"/>
</dbReference>
<feature type="domain" description="NAD(P)-binding" evidence="1">
    <location>
        <begin position="13"/>
        <end position="215"/>
    </location>
</feature>
<evidence type="ECO:0000259" key="1">
    <source>
        <dbReference type="Pfam" id="PF13460"/>
    </source>
</evidence>
<dbReference type="Pfam" id="PF13460">
    <property type="entry name" value="NAD_binding_10"/>
    <property type="match status" value="1"/>
</dbReference>
<organism evidence="2 3">
    <name type="scientific">Paraburkholderia piptadeniae</name>
    <dbReference type="NCBI Taxonomy" id="1701573"/>
    <lineage>
        <taxon>Bacteria</taxon>
        <taxon>Pseudomonadati</taxon>
        <taxon>Pseudomonadota</taxon>
        <taxon>Betaproteobacteria</taxon>
        <taxon>Burkholderiales</taxon>
        <taxon>Burkholderiaceae</taxon>
        <taxon>Paraburkholderia</taxon>
    </lineage>
</organism>
<dbReference type="Gene3D" id="3.40.50.720">
    <property type="entry name" value="NAD(P)-binding Rossmann-like Domain"/>
    <property type="match status" value="1"/>
</dbReference>
<keyword evidence="3" id="KW-1185">Reference proteome</keyword>
<reference evidence="2" key="1">
    <citation type="submission" date="2016-12" db="EMBL/GenBank/DDBJ databases">
        <authorList>
            <person name="Moulin L."/>
        </authorList>
    </citation>
    <scope>NUCLEOTIDE SEQUENCE [LARGE SCALE GENOMIC DNA]</scope>
    <source>
        <strain evidence="2">STM 7183</strain>
    </source>
</reference>
<dbReference type="RefSeq" id="WP_160111682.1">
    <property type="nucleotide sequence ID" value="NZ_CYGY02000014.1"/>
</dbReference>
<dbReference type="Proteomes" id="UP000195569">
    <property type="component" value="Unassembled WGS sequence"/>
</dbReference>
<dbReference type="InterPro" id="IPR016040">
    <property type="entry name" value="NAD(P)-bd_dom"/>
</dbReference>
<sequence>MTDAPILVTSAGGSTGSIGRSIVRGLRARGLPVRAFVRTDDRRAQDLRDMGAEVFVGDLFNPRDVTRAVQGVGRIYFSMSPNPSYADATILMATAAKREGSCEIFVNMSNVEQSYMTLDNMSRPDAERIAILGADVQWSPQQRVHWAAERALDWSGLPVCHIQAAIFVENPITLWMTAATIKEDDTIRLPFGDAKTAPIATVDVADVCIDVLAAPHGHEHKSYVLTGPTRKSWYEFAEDFSAALGRKITYVPTTIDDFREQLRTLAPGLPEHVSLHLENLALQNGGGKYIADAKNEVEHLLKRPATPLKAVIEAEAWRFEKGVPNQLQHGDLKDFKRQRFTAS</sequence>
<dbReference type="PANTHER" id="PTHR43162">
    <property type="match status" value="1"/>
</dbReference>
<protein>
    <submittedName>
        <fullName evidence="2">Hydroxylase</fullName>
    </submittedName>
</protein>
<dbReference type="InterPro" id="IPR036291">
    <property type="entry name" value="NAD(P)-bd_dom_sf"/>
</dbReference>
<dbReference type="AlphaFoldDB" id="A0A1N7RSZ8"/>
<gene>
    <name evidence="2" type="ORF">BN2476_140010</name>
</gene>
<accession>A0A1N7RSZ8</accession>
<dbReference type="EMBL" id="CYGY02000014">
    <property type="protein sequence ID" value="SIT37802.1"/>
    <property type="molecule type" value="Genomic_DNA"/>
</dbReference>
<dbReference type="SUPFAM" id="SSF51735">
    <property type="entry name" value="NAD(P)-binding Rossmann-fold domains"/>
    <property type="match status" value="1"/>
</dbReference>
<proteinExistence type="predicted"/>
<evidence type="ECO:0000313" key="3">
    <source>
        <dbReference type="Proteomes" id="UP000195569"/>
    </source>
</evidence>